<dbReference type="SUPFAM" id="SSF49785">
    <property type="entry name" value="Galactose-binding domain-like"/>
    <property type="match status" value="1"/>
</dbReference>
<dbReference type="SMART" id="SM00382">
    <property type="entry name" value="AAA"/>
    <property type="match status" value="1"/>
</dbReference>
<dbReference type="InterPro" id="IPR003593">
    <property type="entry name" value="AAA+_ATPase"/>
</dbReference>
<dbReference type="PANTHER" id="PTHR43335:SF4">
    <property type="entry name" value="ABC TRANSPORTER, ATP-BINDING PROTEIN"/>
    <property type="match status" value="1"/>
</dbReference>
<dbReference type="Proteomes" id="UP000239352">
    <property type="component" value="Unassembled WGS sequence"/>
</dbReference>
<keyword evidence="4 8" id="KW-0067">ATP-binding</keyword>
<dbReference type="InterPro" id="IPR013736">
    <property type="entry name" value="Xaa-Pro_dipept_C"/>
</dbReference>
<comment type="similarity">
    <text evidence="1">Belongs to the ABC transporter superfamily.</text>
</comment>
<reference evidence="8 9" key="1">
    <citation type="submission" date="2018-03" db="EMBL/GenBank/DDBJ databases">
        <title>Actinopolyspora mortivallis from Sahara, screening for active biomolecules.</title>
        <authorList>
            <person name="Selama O."/>
            <person name="Wellington E.M.H."/>
            <person name="Hacene H."/>
        </authorList>
    </citation>
    <scope>NUCLEOTIDE SEQUENCE [LARGE SCALE GENOMIC DNA]</scope>
    <source>
        <strain evidence="8 9">M5A</strain>
    </source>
</reference>
<dbReference type="PROSITE" id="PS50893">
    <property type="entry name" value="ABC_TRANSPORTER_2"/>
    <property type="match status" value="1"/>
</dbReference>
<dbReference type="PANTHER" id="PTHR43335">
    <property type="entry name" value="ABC TRANSPORTER, ATP-BINDING PROTEIN"/>
    <property type="match status" value="1"/>
</dbReference>
<dbReference type="InterPro" id="IPR027417">
    <property type="entry name" value="P-loop_NTPase"/>
</dbReference>
<dbReference type="InParanoid" id="A0A2T0GSY0"/>
<feature type="transmembrane region" description="Helical" evidence="6">
    <location>
        <begin position="160"/>
        <end position="181"/>
    </location>
</feature>
<comment type="caution">
    <text evidence="8">The sequence shown here is derived from an EMBL/GenBank/DDBJ whole genome shotgun (WGS) entry which is preliminary data.</text>
</comment>
<dbReference type="GO" id="GO:0005524">
    <property type="term" value="F:ATP binding"/>
    <property type="evidence" value="ECO:0007669"/>
    <property type="project" value="UniProtKB-KW"/>
</dbReference>
<evidence type="ECO:0000256" key="2">
    <source>
        <dbReference type="ARBA" id="ARBA00022448"/>
    </source>
</evidence>
<keyword evidence="9" id="KW-1185">Reference proteome</keyword>
<dbReference type="EMBL" id="PVSR01000038">
    <property type="protein sequence ID" value="PRW62204.1"/>
    <property type="molecule type" value="Genomic_DNA"/>
</dbReference>
<dbReference type="InterPro" id="IPR003439">
    <property type="entry name" value="ABC_transporter-like_ATP-bd"/>
</dbReference>
<dbReference type="STRING" id="1050202.GCA_000384035_01976"/>
<keyword evidence="3" id="KW-0547">Nucleotide-binding</keyword>
<proteinExistence type="inferred from homology"/>
<name>A0A2T0GSY0_ACTMO</name>
<evidence type="ECO:0000256" key="3">
    <source>
        <dbReference type="ARBA" id="ARBA00022741"/>
    </source>
</evidence>
<evidence type="ECO:0000256" key="6">
    <source>
        <dbReference type="SAM" id="Phobius"/>
    </source>
</evidence>
<keyword evidence="2" id="KW-0813">Transport</keyword>
<dbReference type="RefSeq" id="WP_146134824.1">
    <property type="nucleotide sequence ID" value="NZ_PVSR01000038.1"/>
</dbReference>
<keyword evidence="6" id="KW-1133">Transmembrane helix</keyword>
<organism evidence="8 9">
    <name type="scientific">Actinopolyspora mortivallis</name>
    <dbReference type="NCBI Taxonomy" id="33906"/>
    <lineage>
        <taxon>Bacteria</taxon>
        <taxon>Bacillati</taxon>
        <taxon>Actinomycetota</taxon>
        <taxon>Actinomycetes</taxon>
        <taxon>Actinopolysporales</taxon>
        <taxon>Actinopolysporaceae</taxon>
        <taxon>Actinopolyspora</taxon>
    </lineage>
</organism>
<evidence type="ECO:0000256" key="5">
    <source>
        <dbReference type="SAM" id="MobiDB-lite"/>
    </source>
</evidence>
<protein>
    <submittedName>
        <fullName evidence="8">ABC transporter ATP-binding protein</fullName>
    </submittedName>
</protein>
<dbReference type="Gene3D" id="3.40.50.300">
    <property type="entry name" value="P-loop containing nucleotide triphosphate hydrolases"/>
    <property type="match status" value="1"/>
</dbReference>
<dbReference type="Pfam" id="PF00005">
    <property type="entry name" value="ABC_tran"/>
    <property type="match status" value="1"/>
</dbReference>
<accession>A0A2T0GSY0</accession>
<dbReference type="GO" id="GO:0008239">
    <property type="term" value="F:dipeptidyl-peptidase activity"/>
    <property type="evidence" value="ECO:0007669"/>
    <property type="project" value="InterPro"/>
</dbReference>
<feature type="region of interest" description="Disordered" evidence="5">
    <location>
        <begin position="26"/>
        <end position="52"/>
    </location>
</feature>
<evidence type="ECO:0000313" key="8">
    <source>
        <dbReference type="EMBL" id="PRW62204.1"/>
    </source>
</evidence>
<keyword evidence="6" id="KW-0472">Membrane</keyword>
<dbReference type="GO" id="GO:0016887">
    <property type="term" value="F:ATP hydrolysis activity"/>
    <property type="evidence" value="ECO:0007669"/>
    <property type="project" value="InterPro"/>
</dbReference>
<dbReference type="Pfam" id="PF08530">
    <property type="entry name" value="PepX_C"/>
    <property type="match status" value="1"/>
</dbReference>
<dbReference type="AlphaFoldDB" id="A0A2T0GSY0"/>
<evidence type="ECO:0000256" key="4">
    <source>
        <dbReference type="ARBA" id="ARBA00022840"/>
    </source>
</evidence>
<dbReference type="SUPFAM" id="SSF52540">
    <property type="entry name" value="P-loop containing nucleoside triphosphate hydrolases"/>
    <property type="match status" value="1"/>
</dbReference>
<feature type="domain" description="ABC transporter" evidence="7">
    <location>
        <begin position="200"/>
        <end position="428"/>
    </location>
</feature>
<feature type="non-terminal residue" evidence="8">
    <location>
        <position position="1"/>
    </location>
</feature>
<keyword evidence="6" id="KW-0812">Transmembrane</keyword>
<gene>
    <name evidence="8" type="ORF">CEP50_16500</name>
</gene>
<evidence type="ECO:0000256" key="1">
    <source>
        <dbReference type="ARBA" id="ARBA00005417"/>
    </source>
</evidence>
<dbReference type="Gene3D" id="2.60.120.260">
    <property type="entry name" value="Galactose-binding domain-like"/>
    <property type="match status" value="1"/>
</dbReference>
<sequence>TVTSTPPSPNPAPPEQAAEQVAVFDSAPRSEEVRITGTPQTELSVASVPGQPGNTTAVLFARLLDVGPDGSTTPLSTTSAPIRVDSLSPDGRATEVDVALPAVVHTLREGHRLRLRLSTTDPAFATPDKAAVYRVAPAGRNTLSLPSVAAEPARSPSPPVGALLGIGAFAVLIVVATVLAVRFERSRKRPPDPELTDVPLSVERVDKSYPRHPDAVRELSVRVERGQIVGLLGPNGAGKTTLLRMVLGMTRPDSGRIHVFGHEVVPSAPVLSRVGGIVDSPGLLPHLTGWENLRLHWEATGRPLEQARLDEVVRIAALGEAAHQKARTYGPGMRQRVALAQAMLGMPELLILDEPMSSLDPTHTQRTREMLREYANTGRSVLLSSHLLGEVEQTCTHVVVLSRGRRVASGTVEELIAADSVTAFHVDQPQRAASTLRSLEGIGHVEIRDDVVYAELARHPTATAVNALVNAEVSINRVGPHRRLEDAFLELVGEDR</sequence>
<evidence type="ECO:0000259" key="7">
    <source>
        <dbReference type="PROSITE" id="PS50893"/>
    </source>
</evidence>
<evidence type="ECO:0000313" key="9">
    <source>
        <dbReference type="Proteomes" id="UP000239352"/>
    </source>
</evidence>
<dbReference type="InterPro" id="IPR008979">
    <property type="entry name" value="Galactose-bd-like_sf"/>
</dbReference>